<name>A0A931B150_9ACTN</name>
<keyword evidence="4" id="KW-1185">Reference proteome</keyword>
<organism evidence="3 4">
    <name type="scientific">Streptacidiphilus fuscans</name>
    <dbReference type="NCBI Taxonomy" id="2789292"/>
    <lineage>
        <taxon>Bacteria</taxon>
        <taxon>Bacillati</taxon>
        <taxon>Actinomycetota</taxon>
        <taxon>Actinomycetes</taxon>
        <taxon>Kitasatosporales</taxon>
        <taxon>Streptomycetaceae</taxon>
        <taxon>Streptacidiphilus</taxon>
    </lineage>
</organism>
<dbReference type="Gene3D" id="3.40.50.720">
    <property type="entry name" value="NAD(P)-binding Rossmann-like Domain"/>
    <property type="match status" value="1"/>
</dbReference>
<dbReference type="RefSeq" id="WP_196194340.1">
    <property type="nucleotide sequence ID" value="NZ_JADPRT010000005.1"/>
</dbReference>
<dbReference type="Proteomes" id="UP000657385">
    <property type="component" value="Unassembled WGS sequence"/>
</dbReference>
<evidence type="ECO:0000313" key="3">
    <source>
        <dbReference type="EMBL" id="MBF9069179.1"/>
    </source>
</evidence>
<sequence length="257" mass="27579">MGAETPGRLAGKVCVITGTGGSMGRATALRFAREGALIVGCDVAVDSAKETVELVRAAGGEMVSLQPLVLSDPDECARLVDFAVKEFGRIDVLFNLAARNRFAWIEEVTDEDWDGARRDEVDLVFYLTRAAWPHLRASRGVVVNMASLNGQLSFKLLPSLSHTTNKAAIIGMTRQLALEGGEHGIRVNSISPGLIESQATQGQLEEGEFAQQMAARTLLGRFGRPEEVADVALFLASDESSYVTGIDVVVDGGMKVW</sequence>
<comment type="similarity">
    <text evidence="1">Belongs to the short-chain dehydrogenases/reductases (SDR) family.</text>
</comment>
<keyword evidence="2" id="KW-0560">Oxidoreductase</keyword>
<evidence type="ECO:0000313" key="4">
    <source>
        <dbReference type="Proteomes" id="UP000657385"/>
    </source>
</evidence>
<dbReference type="PANTHER" id="PTHR43477:SF1">
    <property type="entry name" value="DIHYDROANTICAPSIN 7-DEHYDROGENASE"/>
    <property type="match status" value="1"/>
</dbReference>
<accession>A0A931B150</accession>
<dbReference type="InterPro" id="IPR051122">
    <property type="entry name" value="SDR_DHRS6-like"/>
</dbReference>
<evidence type="ECO:0000256" key="1">
    <source>
        <dbReference type="ARBA" id="ARBA00006484"/>
    </source>
</evidence>
<reference evidence="3" key="1">
    <citation type="submission" date="2020-11" db="EMBL/GenBank/DDBJ databases">
        <title>Isolation and identification of active actinomycetes.</title>
        <authorList>
            <person name="Yu B."/>
        </authorList>
    </citation>
    <scope>NUCLEOTIDE SEQUENCE</scope>
    <source>
        <strain evidence="3">NEAU-YB345</strain>
    </source>
</reference>
<proteinExistence type="inferred from homology"/>
<gene>
    <name evidence="3" type="ORF">I2501_14230</name>
</gene>
<dbReference type="Pfam" id="PF13561">
    <property type="entry name" value="adh_short_C2"/>
    <property type="match status" value="1"/>
</dbReference>
<dbReference type="SUPFAM" id="SSF51735">
    <property type="entry name" value="NAD(P)-binding Rossmann-fold domains"/>
    <property type="match status" value="1"/>
</dbReference>
<dbReference type="CDD" id="cd05233">
    <property type="entry name" value="SDR_c"/>
    <property type="match status" value="1"/>
</dbReference>
<dbReference type="InterPro" id="IPR036291">
    <property type="entry name" value="NAD(P)-bd_dom_sf"/>
</dbReference>
<comment type="caution">
    <text evidence="3">The sequence shown here is derived from an EMBL/GenBank/DDBJ whole genome shotgun (WGS) entry which is preliminary data.</text>
</comment>
<dbReference type="PRINTS" id="PR00080">
    <property type="entry name" value="SDRFAMILY"/>
</dbReference>
<dbReference type="PANTHER" id="PTHR43477">
    <property type="entry name" value="DIHYDROANTICAPSIN 7-DEHYDROGENASE"/>
    <property type="match status" value="1"/>
</dbReference>
<dbReference type="AlphaFoldDB" id="A0A931B150"/>
<dbReference type="InterPro" id="IPR002347">
    <property type="entry name" value="SDR_fam"/>
</dbReference>
<dbReference type="PRINTS" id="PR00081">
    <property type="entry name" value="GDHRDH"/>
</dbReference>
<dbReference type="GO" id="GO:0016491">
    <property type="term" value="F:oxidoreductase activity"/>
    <property type="evidence" value="ECO:0007669"/>
    <property type="project" value="UniProtKB-KW"/>
</dbReference>
<evidence type="ECO:0000256" key="2">
    <source>
        <dbReference type="ARBA" id="ARBA00023002"/>
    </source>
</evidence>
<protein>
    <submittedName>
        <fullName evidence="3">SDR family oxidoreductase</fullName>
    </submittedName>
</protein>
<dbReference type="FunFam" id="3.40.50.720:FF:000084">
    <property type="entry name" value="Short-chain dehydrogenase reductase"/>
    <property type="match status" value="1"/>
</dbReference>
<dbReference type="EMBL" id="JADPRT010000005">
    <property type="protein sequence ID" value="MBF9069179.1"/>
    <property type="molecule type" value="Genomic_DNA"/>
</dbReference>